<evidence type="ECO:0000259" key="1">
    <source>
        <dbReference type="PROSITE" id="PS50913"/>
    </source>
</evidence>
<comment type="caution">
    <text evidence="2">The sequence shown here is derived from an EMBL/GenBank/DDBJ whole genome shotgun (WGS) entry which is preliminary data.</text>
</comment>
<sequence length="56" mass="6605">MRYEEGENLSVPYIKNVLLGFLERKEQRQQLMSVLSTVLQFQGNDEQRFLTALQQS</sequence>
<proteinExistence type="predicted"/>
<dbReference type="Pfam" id="PF01465">
    <property type="entry name" value="GRIP"/>
    <property type="match status" value="1"/>
</dbReference>
<dbReference type="RefSeq" id="XP_064768505.1">
    <property type="nucleotide sequence ID" value="XM_064912564.1"/>
</dbReference>
<keyword evidence="3" id="KW-1185">Reference proteome</keyword>
<dbReference type="InterPro" id="IPR000237">
    <property type="entry name" value="GRIP_dom"/>
</dbReference>
<gene>
    <name evidence="2" type="ORF">BZA70DRAFT_278210</name>
</gene>
<organism evidence="2 3">
    <name type="scientific">Myxozyma melibiosi</name>
    <dbReference type="NCBI Taxonomy" id="54550"/>
    <lineage>
        <taxon>Eukaryota</taxon>
        <taxon>Fungi</taxon>
        <taxon>Dikarya</taxon>
        <taxon>Ascomycota</taxon>
        <taxon>Saccharomycotina</taxon>
        <taxon>Lipomycetes</taxon>
        <taxon>Lipomycetales</taxon>
        <taxon>Lipomycetaceae</taxon>
        <taxon>Myxozyma</taxon>
    </lineage>
</organism>
<evidence type="ECO:0000313" key="3">
    <source>
        <dbReference type="Proteomes" id="UP001498771"/>
    </source>
</evidence>
<dbReference type="PROSITE" id="PS50913">
    <property type="entry name" value="GRIP"/>
    <property type="match status" value="1"/>
</dbReference>
<dbReference type="EMBL" id="JBBJBU010000005">
    <property type="protein sequence ID" value="KAK7205472.1"/>
    <property type="molecule type" value="Genomic_DNA"/>
</dbReference>
<reference evidence="2 3" key="1">
    <citation type="submission" date="2024-03" db="EMBL/GenBank/DDBJ databases">
        <title>Genome-scale model development and genomic sequencing of the oleaginous clade Lipomyces.</title>
        <authorList>
            <consortium name="Lawrence Berkeley National Laboratory"/>
            <person name="Czajka J.J."/>
            <person name="Han Y."/>
            <person name="Kim J."/>
            <person name="Mondo S.J."/>
            <person name="Hofstad B.A."/>
            <person name="Robles A."/>
            <person name="Haridas S."/>
            <person name="Riley R."/>
            <person name="LaButti K."/>
            <person name="Pangilinan J."/>
            <person name="Andreopoulos W."/>
            <person name="Lipzen A."/>
            <person name="Yan J."/>
            <person name="Wang M."/>
            <person name="Ng V."/>
            <person name="Grigoriev I.V."/>
            <person name="Spatafora J.W."/>
            <person name="Magnuson J.K."/>
            <person name="Baker S.E."/>
            <person name="Pomraning K.R."/>
        </authorList>
    </citation>
    <scope>NUCLEOTIDE SEQUENCE [LARGE SCALE GENOMIC DNA]</scope>
    <source>
        <strain evidence="2 3">Phaff 52-87</strain>
    </source>
</reference>
<evidence type="ECO:0000313" key="2">
    <source>
        <dbReference type="EMBL" id="KAK7205472.1"/>
    </source>
</evidence>
<dbReference type="GeneID" id="90038076"/>
<name>A0ABR1F6P6_9ASCO</name>
<dbReference type="Gene3D" id="1.10.220.60">
    <property type="entry name" value="GRIP domain"/>
    <property type="match status" value="1"/>
</dbReference>
<dbReference type="SMART" id="SM00755">
    <property type="entry name" value="Grip"/>
    <property type="match status" value="1"/>
</dbReference>
<protein>
    <recommendedName>
        <fullName evidence="1">GRIP domain-containing protein</fullName>
    </recommendedName>
</protein>
<dbReference type="Proteomes" id="UP001498771">
    <property type="component" value="Unassembled WGS sequence"/>
</dbReference>
<accession>A0ABR1F6P6</accession>
<feature type="domain" description="GRIP" evidence="1">
    <location>
        <begin position="4"/>
        <end position="52"/>
    </location>
</feature>